<keyword evidence="2" id="KW-1133">Transmembrane helix</keyword>
<evidence type="ECO:0000313" key="5">
    <source>
        <dbReference type="Proteomes" id="UP000261620"/>
    </source>
</evidence>
<dbReference type="Pfam" id="PF16681">
    <property type="entry name" value="Ig_5"/>
    <property type="match status" value="1"/>
</dbReference>
<feature type="transmembrane region" description="Helical" evidence="2">
    <location>
        <begin position="97"/>
        <end position="120"/>
    </location>
</feature>
<keyword evidence="5" id="KW-1185">Reference proteome</keyword>
<dbReference type="GO" id="GO:0004888">
    <property type="term" value="F:transmembrane signaling receptor activity"/>
    <property type="evidence" value="ECO:0007669"/>
    <property type="project" value="TreeGrafter"/>
</dbReference>
<name>A0A3Q4AQC5_MOLML</name>
<sequence length="176" mass="19910">MKSQKILSACLLLWFCKRSVFYVPFSFIEIQVKYVMDGIMLVCPKESQIIKDGRIYNNSLKLEYKDESSGEYICQDEKNTKIFVKIRTCDNCVELDLASVIGIAAGNVVATIVIAVGVYLTTAQTRFGSSTSHKKGSDRQRLVPNEVSNRAPNDHYQPLKLKSGQKDTYDVLTNRR</sequence>
<dbReference type="GO" id="GO:0009897">
    <property type="term" value="C:external side of plasma membrane"/>
    <property type="evidence" value="ECO:0007669"/>
    <property type="project" value="TreeGrafter"/>
</dbReference>
<dbReference type="Proteomes" id="UP000261620">
    <property type="component" value="Unplaced"/>
</dbReference>
<reference evidence="4" key="2">
    <citation type="submission" date="2025-09" db="UniProtKB">
        <authorList>
            <consortium name="Ensembl"/>
        </authorList>
    </citation>
    <scope>IDENTIFICATION</scope>
</reference>
<proteinExistence type="predicted"/>
<dbReference type="STRING" id="94237.ENSMMOP00000006650"/>
<evidence type="ECO:0000256" key="1">
    <source>
        <dbReference type="SAM" id="MobiDB-lite"/>
    </source>
</evidence>
<protein>
    <submittedName>
        <fullName evidence="4">Uncharacterized protein</fullName>
    </submittedName>
</protein>
<keyword evidence="2" id="KW-0472">Membrane</keyword>
<dbReference type="AlphaFoldDB" id="A0A3Q4AQC5"/>
<dbReference type="OMA" id="QPLKYKR"/>
<reference evidence="4" key="1">
    <citation type="submission" date="2025-08" db="UniProtKB">
        <authorList>
            <consortium name="Ensembl"/>
        </authorList>
    </citation>
    <scope>IDENTIFICATION</scope>
</reference>
<evidence type="ECO:0000313" key="4">
    <source>
        <dbReference type="Ensembl" id="ENSMMOP00000006650.1"/>
    </source>
</evidence>
<dbReference type="PANTHER" id="PTHR10570">
    <property type="entry name" value="T-CELL SURFACE GLYCOPROTEIN CD3 GAMMA CHAIN / DELTA CHAIN"/>
    <property type="match status" value="1"/>
</dbReference>
<evidence type="ECO:0000256" key="3">
    <source>
        <dbReference type="SAM" id="SignalP"/>
    </source>
</evidence>
<feature type="signal peptide" evidence="3">
    <location>
        <begin position="1"/>
        <end position="22"/>
    </location>
</feature>
<dbReference type="PANTHER" id="PTHR10570:SF8">
    <property type="entry name" value="T-CELL SURFACE GLYCOPROTEIN CD3 GAMMA CHAIN"/>
    <property type="match status" value="1"/>
</dbReference>
<dbReference type="InterPro" id="IPR013783">
    <property type="entry name" value="Ig-like_fold"/>
</dbReference>
<dbReference type="GO" id="GO:0045059">
    <property type="term" value="P:positive thymic T cell selection"/>
    <property type="evidence" value="ECO:0007669"/>
    <property type="project" value="TreeGrafter"/>
</dbReference>
<keyword evidence="3" id="KW-0732">Signal</keyword>
<keyword evidence="2" id="KW-0812">Transmembrane</keyword>
<dbReference type="Ensembl" id="ENSMMOT00000006774.1">
    <property type="protein sequence ID" value="ENSMMOP00000006650.1"/>
    <property type="gene ID" value="ENSMMOG00000005197.1"/>
</dbReference>
<organism evidence="4 5">
    <name type="scientific">Mola mola</name>
    <name type="common">Ocean sunfish</name>
    <name type="synonym">Tetraodon mola</name>
    <dbReference type="NCBI Taxonomy" id="94237"/>
    <lineage>
        <taxon>Eukaryota</taxon>
        <taxon>Metazoa</taxon>
        <taxon>Chordata</taxon>
        <taxon>Craniata</taxon>
        <taxon>Vertebrata</taxon>
        <taxon>Euteleostomi</taxon>
        <taxon>Actinopterygii</taxon>
        <taxon>Neopterygii</taxon>
        <taxon>Teleostei</taxon>
        <taxon>Neoteleostei</taxon>
        <taxon>Acanthomorphata</taxon>
        <taxon>Eupercaria</taxon>
        <taxon>Tetraodontiformes</taxon>
        <taxon>Molidae</taxon>
        <taxon>Mola</taxon>
    </lineage>
</organism>
<feature type="chain" id="PRO_5018638160" evidence="3">
    <location>
        <begin position="23"/>
        <end position="176"/>
    </location>
</feature>
<dbReference type="GO" id="GO:0042105">
    <property type="term" value="C:alpha-beta T cell receptor complex"/>
    <property type="evidence" value="ECO:0007669"/>
    <property type="project" value="TreeGrafter"/>
</dbReference>
<feature type="region of interest" description="Disordered" evidence="1">
    <location>
        <begin position="128"/>
        <end position="161"/>
    </location>
</feature>
<dbReference type="InterPro" id="IPR015484">
    <property type="entry name" value="CD3_esu/gsu/dsu"/>
</dbReference>
<evidence type="ECO:0000256" key="2">
    <source>
        <dbReference type="SAM" id="Phobius"/>
    </source>
</evidence>
<dbReference type="GO" id="GO:0007166">
    <property type="term" value="P:cell surface receptor signaling pathway"/>
    <property type="evidence" value="ECO:0007669"/>
    <property type="project" value="TreeGrafter"/>
</dbReference>
<dbReference type="Gene3D" id="2.60.40.10">
    <property type="entry name" value="Immunoglobulins"/>
    <property type="match status" value="1"/>
</dbReference>
<accession>A0A3Q4AQC5</accession>